<dbReference type="EMBL" id="JXKD01000002">
    <property type="protein sequence ID" value="OJG11926.1"/>
    <property type="molecule type" value="Genomic_DNA"/>
</dbReference>
<proteinExistence type="predicted"/>
<organism evidence="1 2">
    <name type="scientific">Enterococcus aquimarinus</name>
    <dbReference type="NCBI Taxonomy" id="328396"/>
    <lineage>
        <taxon>Bacteria</taxon>
        <taxon>Bacillati</taxon>
        <taxon>Bacillota</taxon>
        <taxon>Bacilli</taxon>
        <taxon>Lactobacillales</taxon>
        <taxon>Enterococcaceae</taxon>
        <taxon>Enterococcus</taxon>
    </lineage>
</organism>
<dbReference type="AlphaFoldDB" id="A0A1L8QWP7"/>
<dbReference type="Proteomes" id="UP000182149">
    <property type="component" value="Unassembled WGS sequence"/>
</dbReference>
<name>A0A1L8QWP7_9ENTE</name>
<sequence>MWKRASFFYLEADSPLLEEMATIGTNLFSMKQSLLFTK</sequence>
<protein>
    <submittedName>
        <fullName evidence="1">Uncharacterized protein</fullName>
    </submittedName>
</protein>
<evidence type="ECO:0000313" key="2">
    <source>
        <dbReference type="Proteomes" id="UP000182149"/>
    </source>
</evidence>
<comment type="caution">
    <text evidence="1">The sequence shown here is derived from an EMBL/GenBank/DDBJ whole genome shotgun (WGS) entry which is preliminary data.</text>
</comment>
<dbReference type="STRING" id="328396.RU93_GL001159"/>
<gene>
    <name evidence="1" type="ORF">RU93_GL001159</name>
</gene>
<accession>A0A1L8QWP7</accession>
<keyword evidence="2" id="KW-1185">Reference proteome</keyword>
<reference evidence="1 2" key="1">
    <citation type="submission" date="2014-12" db="EMBL/GenBank/DDBJ databases">
        <title>Draft genome sequences of 29 type strains of Enterococci.</title>
        <authorList>
            <person name="Zhong Z."/>
            <person name="Sun Z."/>
            <person name="Liu W."/>
            <person name="Zhang W."/>
            <person name="Zhang H."/>
        </authorList>
    </citation>
    <scope>NUCLEOTIDE SEQUENCE [LARGE SCALE GENOMIC DNA]</scope>
    <source>
        <strain evidence="1 2">DSM 17690</strain>
    </source>
</reference>
<evidence type="ECO:0000313" key="1">
    <source>
        <dbReference type="EMBL" id="OJG11926.1"/>
    </source>
</evidence>